<dbReference type="SUPFAM" id="SSF55424">
    <property type="entry name" value="FAD/NAD-linked reductases, dimerisation (C-terminal) domain"/>
    <property type="match status" value="1"/>
</dbReference>
<feature type="domain" description="FAD/NAD(P)-binding" evidence="3">
    <location>
        <begin position="48"/>
        <end position="160"/>
    </location>
</feature>
<evidence type="ECO:0000259" key="3">
    <source>
        <dbReference type="Pfam" id="PF07992"/>
    </source>
</evidence>
<evidence type="ECO:0000256" key="2">
    <source>
        <dbReference type="ARBA" id="ARBA00022827"/>
    </source>
</evidence>
<dbReference type="EMBL" id="CP035108">
    <property type="protein sequence ID" value="QAR33614.1"/>
    <property type="molecule type" value="Genomic_DNA"/>
</dbReference>
<dbReference type="Gene3D" id="3.50.50.60">
    <property type="entry name" value="FAD/NAD(P)-binding domain"/>
    <property type="match status" value="2"/>
</dbReference>
<dbReference type="NCBIfam" id="TIGR01409">
    <property type="entry name" value="TAT_signal_seq"/>
    <property type="match status" value="1"/>
</dbReference>
<keyword evidence="1" id="KW-0285">Flavoprotein</keyword>
<dbReference type="PANTHER" id="PTHR43755">
    <property type="match status" value="1"/>
</dbReference>
<feature type="domain" description="Flavocytochrome c sulphide dehydrogenase flavin-binding" evidence="4">
    <location>
        <begin position="371"/>
        <end position="434"/>
    </location>
</feature>
<dbReference type="InterPro" id="IPR049386">
    <property type="entry name" value="FCSD_central"/>
</dbReference>
<sequence>MSGISRRNFVKASAAVIASAGISGCAGSLNLNFNKQQEQVILPKSGKRVVVLGGGWGGTTAAKYVKLGDPSIEVVLVERLDNFVSCPMSNLVLSGMKSLQEITFTYDALVKNYGIKIIKTEAAGLDAAAKQLITAAGRIEYDKLIVSPGVEFMYDKIEGWSKDAEDVFPHAYKAGRQTTLLREQLVNLNNGENVLLTVPLAPYRCPPGPYERACQIAFYLKNNKKGSKLIVIDANEDIASKGKLFHAAWDDYYKDVIEYVPDTAVKGVDVKSRVVKTTNGDFKGGAANIIPDMKAGSFAYKAGLLPETDRWVRVQAFTLESQALKDVFVLGDSTHAGTVGPVPKSGFVANSMGKVAAAAVVNQLNGKEPLKPNLVNTCYSMVNDREAIFISGVYDYDETTKLIISRGGGLSPERSELYAKHAEDWALSIWSDMLT</sequence>
<dbReference type="SUPFAM" id="SSF51905">
    <property type="entry name" value="FAD/NAD(P)-binding domain"/>
    <property type="match status" value="2"/>
</dbReference>
<dbReference type="PROSITE" id="PS51318">
    <property type="entry name" value="TAT"/>
    <property type="match status" value="1"/>
</dbReference>
<dbReference type="RefSeq" id="WP_128466900.1">
    <property type="nucleotide sequence ID" value="NZ_CP035108.1"/>
</dbReference>
<name>A0A3R5XXF7_9BACT</name>
<dbReference type="InterPro" id="IPR006311">
    <property type="entry name" value="TAT_signal"/>
</dbReference>
<dbReference type="AlphaFoldDB" id="A0A3R5XXF7"/>
<keyword evidence="2" id="KW-0274">FAD</keyword>
<dbReference type="PANTHER" id="PTHR43755:SF1">
    <property type="entry name" value="FAD-DEPENDENT PYRIDINE NUCLEOTIDE-DISULPHIDE OXIDOREDUCTASE"/>
    <property type="match status" value="1"/>
</dbReference>
<dbReference type="Pfam" id="PF09242">
    <property type="entry name" value="FCSD-flav_bind"/>
    <property type="match status" value="1"/>
</dbReference>
<dbReference type="KEGG" id="gtl:EP073_09435"/>
<dbReference type="PROSITE" id="PS51257">
    <property type="entry name" value="PROKAR_LIPOPROTEIN"/>
    <property type="match status" value="1"/>
</dbReference>
<evidence type="ECO:0000259" key="5">
    <source>
        <dbReference type="Pfam" id="PF21706"/>
    </source>
</evidence>
<protein>
    <submittedName>
        <fullName evidence="6">Twin-arginine translocation signal domain-containing protein</fullName>
    </submittedName>
</protein>
<dbReference type="InterPro" id="IPR052541">
    <property type="entry name" value="SQRD"/>
</dbReference>
<accession>A0A3R5XXF7</accession>
<evidence type="ECO:0000259" key="4">
    <source>
        <dbReference type="Pfam" id="PF09242"/>
    </source>
</evidence>
<dbReference type="InterPro" id="IPR016156">
    <property type="entry name" value="FAD/NAD-linked_Rdtase_dimer_sf"/>
</dbReference>
<evidence type="ECO:0000313" key="7">
    <source>
        <dbReference type="Proteomes" id="UP000287502"/>
    </source>
</evidence>
<dbReference type="InterPro" id="IPR015323">
    <property type="entry name" value="FlavoCytC_S_DH_flav-bd"/>
</dbReference>
<dbReference type="Pfam" id="PF07992">
    <property type="entry name" value="Pyr_redox_2"/>
    <property type="match status" value="1"/>
</dbReference>
<reference evidence="6 7" key="1">
    <citation type="submission" date="2019-01" db="EMBL/GenBank/DDBJ databases">
        <title>Geovibrio thiophilus DSM 11263, complete genome.</title>
        <authorList>
            <person name="Spring S."/>
            <person name="Bunk B."/>
            <person name="Sproer C."/>
        </authorList>
    </citation>
    <scope>NUCLEOTIDE SEQUENCE [LARGE SCALE GENOMIC DNA]</scope>
    <source>
        <strain evidence="6 7">DSM 11263</strain>
    </source>
</reference>
<organism evidence="6 7">
    <name type="scientific">Geovibrio thiophilus</name>
    <dbReference type="NCBI Taxonomy" id="139438"/>
    <lineage>
        <taxon>Bacteria</taxon>
        <taxon>Pseudomonadati</taxon>
        <taxon>Deferribacterota</taxon>
        <taxon>Deferribacteres</taxon>
        <taxon>Deferribacterales</taxon>
        <taxon>Geovibrionaceae</taxon>
        <taxon>Geovibrio</taxon>
    </lineage>
</organism>
<dbReference type="InterPro" id="IPR036188">
    <property type="entry name" value="FAD/NAD-bd_sf"/>
</dbReference>
<dbReference type="GO" id="GO:0016491">
    <property type="term" value="F:oxidoreductase activity"/>
    <property type="evidence" value="ECO:0007669"/>
    <property type="project" value="InterPro"/>
</dbReference>
<dbReference type="InterPro" id="IPR019546">
    <property type="entry name" value="TAT_signal_bac_arc"/>
</dbReference>
<evidence type="ECO:0000256" key="1">
    <source>
        <dbReference type="ARBA" id="ARBA00022630"/>
    </source>
</evidence>
<dbReference type="InterPro" id="IPR023753">
    <property type="entry name" value="FAD/NAD-binding_dom"/>
</dbReference>
<dbReference type="Proteomes" id="UP000287502">
    <property type="component" value="Chromosome"/>
</dbReference>
<proteinExistence type="predicted"/>
<feature type="domain" description="Sulfide dehydrogenase [flavocytochrome c] flavoprotein chain central" evidence="5">
    <location>
        <begin position="178"/>
        <end position="291"/>
    </location>
</feature>
<dbReference type="Gene3D" id="3.90.760.10">
    <property type="entry name" value="Flavocytochrome c sulphide dehydrogenase, flavin-binding domain"/>
    <property type="match status" value="1"/>
</dbReference>
<dbReference type="GO" id="GO:0050660">
    <property type="term" value="F:flavin adenine dinucleotide binding"/>
    <property type="evidence" value="ECO:0007669"/>
    <property type="project" value="InterPro"/>
</dbReference>
<dbReference type="Pfam" id="PF21706">
    <property type="entry name" value="FCSD_central"/>
    <property type="match status" value="1"/>
</dbReference>
<dbReference type="OrthoDB" id="9802771at2"/>
<keyword evidence="7" id="KW-1185">Reference proteome</keyword>
<dbReference type="InterPro" id="IPR037092">
    <property type="entry name" value="FlavoCytC_S_DH_flav-bd_sf"/>
</dbReference>
<evidence type="ECO:0000313" key="6">
    <source>
        <dbReference type="EMBL" id="QAR33614.1"/>
    </source>
</evidence>
<gene>
    <name evidence="6" type="ORF">EP073_09435</name>
</gene>